<dbReference type="NCBIfam" id="TIGR01679">
    <property type="entry name" value="bact_FAD_ox"/>
    <property type="match status" value="1"/>
</dbReference>
<organism evidence="4 5">
    <name type="scientific">Aureispira anguillae</name>
    <dbReference type="NCBI Taxonomy" id="2864201"/>
    <lineage>
        <taxon>Bacteria</taxon>
        <taxon>Pseudomonadati</taxon>
        <taxon>Bacteroidota</taxon>
        <taxon>Saprospiria</taxon>
        <taxon>Saprospirales</taxon>
        <taxon>Saprospiraceae</taxon>
        <taxon>Aureispira</taxon>
    </lineage>
</organism>
<dbReference type="KEGG" id="aup:AsAng_0038720"/>
<dbReference type="InterPro" id="IPR010031">
    <property type="entry name" value="FAD_lactone_oxidase-like"/>
</dbReference>
<protein>
    <submittedName>
        <fullName evidence="4">FAD-binding protein</fullName>
    </submittedName>
</protein>
<dbReference type="InterPro" id="IPR007173">
    <property type="entry name" value="ALO_C"/>
</dbReference>
<dbReference type="GO" id="GO:0003885">
    <property type="term" value="F:D-arabinono-1,4-lactone oxidase activity"/>
    <property type="evidence" value="ECO:0007669"/>
    <property type="project" value="InterPro"/>
</dbReference>
<reference evidence="4" key="1">
    <citation type="submission" date="2022-09" db="EMBL/GenBank/DDBJ databases">
        <title>Aureispira anguillicida sp. nov., isolated from Leptocephalus of Japanese eel Anguilla japonica.</title>
        <authorList>
            <person name="Yuasa K."/>
            <person name="Mekata T."/>
            <person name="Ikunari K."/>
        </authorList>
    </citation>
    <scope>NUCLEOTIDE SEQUENCE</scope>
    <source>
        <strain evidence="4">EL160426</strain>
    </source>
</reference>
<dbReference type="GO" id="GO:0071949">
    <property type="term" value="F:FAD binding"/>
    <property type="evidence" value="ECO:0007669"/>
    <property type="project" value="InterPro"/>
</dbReference>
<dbReference type="InterPro" id="IPR016169">
    <property type="entry name" value="FAD-bd_PCMH_sub2"/>
</dbReference>
<keyword evidence="2" id="KW-0560">Oxidoreductase</keyword>
<dbReference type="InterPro" id="IPR036318">
    <property type="entry name" value="FAD-bd_PCMH-like_sf"/>
</dbReference>
<keyword evidence="1" id="KW-0274">FAD</keyword>
<gene>
    <name evidence="4" type="ORF">AsAng_0038720</name>
</gene>
<dbReference type="AlphaFoldDB" id="A0A915YHK7"/>
<dbReference type="SUPFAM" id="SSF56176">
    <property type="entry name" value="FAD-binding/transporter-associated domain-like"/>
    <property type="match status" value="1"/>
</dbReference>
<dbReference type="EMBL" id="AP026867">
    <property type="protein sequence ID" value="BDS13144.1"/>
    <property type="molecule type" value="Genomic_DNA"/>
</dbReference>
<dbReference type="RefSeq" id="WP_264788443.1">
    <property type="nucleotide sequence ID" value="NZ_AP026867.1"/>
</dbReference>
<evidence type="ECO:0000313" key="5">
    <source>
        <dbReference type="Proteomes" id="UP001060919"/>
    </source>
</evidence>
<dbReference type="InterPro" id="IPR016166">
    <property type="entry name" value="FAD-bd_PCMH"/>
</dbReference>
<proteinExistence type="predicted"/>
<evidence type="ECO:0000256" key="1">
    <source>
        <dbReference type="ARBA" id="ARBA00022827"/>
    </source>
</evidence>
<dbReference type="Gene3D" id="1.10.45.10">
    <property type="entry name" value="Vanillyl-alcohol Oxidase, Chain A, domain 4"/>
    <property type="match status" value="1"/>
</dbReference>
<dbReference type="InterPro" id="IPR006094">
    <property type="entry name" value="Oxid_FAD_bind_N"/>
</dbReference>
<dbReference type="Proteomes" id="UP001060919">
    <property type="component" value="Chromosome"/>
</dbReference>
<dbReference type="Gene3D" id="3.30.43.10">
    <property type="entry name" value="Uridine Diphospho-n-acetylenolpyruvylglucosamine Reductase, domain 2"/>
    <property type="match status" value="1"/>
</dbReference>
<dbReference type="Gene3D" id="3.30.70.2520">
    <property type="match status" value="1"/>
</dbReference>
<dbReference type="GO" id="GO:0016020">
    <property type="term" value="C:membrane"/>
    <property type="evidence" value="ECO:0007669"/>
    <property type="project" value="InterPro"/>
</dbReference>
<dbReference type="Pfam" id="PF01565">
    <property type="entry name" value="FAD_binding_4"/>
    <property type="match status" value="1"/>
</dbReference>
<dbReference type="PROSITE" id="PS51387">
    <property type="entry name" value="FAD_PCMH"/>
    <property type="match status" value="1"/>
</dbReference>
<dbReference type="InterPro" id="IPR016167">
    <property type="entry name" value="FAD-bd_PCMH_sub1"/>
</dbReference>
<evidence type="ECO:0000256" key="2">
    <source>
        <dbReference type="ARBA" id="ARBA00023002"/>
    </source>
</evidence>
<dbReference type="InterPro" id="IPR016171">
    <property type="entry name" value="Vanillyl_alc_oxidase_C-sub2"/>
</dbReference>
<keyword evidence="1" id="KW-0285">Flavoprotein</keyword>
<evidence type="ECO:0000259" key="3">
    <source>
        <dbReference type="PROSITE" id="PS51387"/>
    </source>
</evidence>
<dbReference type="Gene3D" id="3.30.465.10">
    <property type="match status" value="1"/>
</dbReference>
<dbReference type="PANTHER" id="PTHR43762">
    <property type="entry name" value="L-GULONOLACTONE OXIDASE"/>
    <property type="match status" value="1"/>
</dbReference>
<evidence type="ECO:0000313" key="4">
    <source>
        <dbReference type="EMBL" id="BDS13144.1"/>
    </source>
</evidence>
<accession>A0A915YHK7</accession>
<dbReference type="Pfam" id="PF04030">
    <property type="entry name" value="ALO"/>
    <property type="match status" value="1"/>
</dbReference>
<dbReference type="PANTHER" id="PTHR43762:SF1">
    <property type="entry name" value="D-ARABINONO-1,4-LACTONE OXIDASE"/>
    <property type="match status" value="1"/>
</dbReference>
<name>A0A915YHK7_9BACT</name>
<keyword evidence="5" id="KW-1185">Reference proteome</keyword>
<sequence length="443" mass="50431">MIEALIKSAGNKGTQWSNWSENVTCLANRIFYPRTEAEIIEIIHLAKAEQKKIRVVGEGHSFSPLVETDHFIVSLKYMAGVISVDKANLEATVWAGTSINKTNAELYKQGFAMINLGDIDVQSLAGATATGTHGTGTAFGNVSTEIVAFTLITAEGKVLTCSKEENVDLFVAGRVSLGALGIITQMTFKIMKAYKLEYVSSAGDFYETLEQLEDYNSKNRNFEFYYFPYSNIVQLKESNITEQPVKNNKVLAYINDVFLENTIMNLICKVGTAFPSTFKRLCRGMAKVVPKGKTIDYSHKIYATVRNVYFKEMEYNIPIEHFKDCIQQFKKMVEENEYYVFFPVECRFVKGDDIWLSPAYGRDSAYIAVHVYAKTPHNPYFKEVEELFMQYDGRPHWGKMHTRTAANLARTYPKWEDFLTLRKKMDPQGLFLNPHLENIFGLV</sequence>
<feature type="domain" description="FAD-binding PCMH-type" evidence="3">
    <location>
        <begin position="23"/>
        <end position="193"/>
    </location>
</feature>
<dbReference type="PIRSF" id="PIRSF000136">
    <property type="entry name" value="LGO_GLO"/>
    <property type="match status" value="1"/>
</dbReference>